<dbReference type="OrthoDB" id="10017197at2"/>
<proteinExistence type="predicted"/>
<dbReference type="EMBL" id="PJMY01000003">
    <property type="protein sequence ID" value="PKV95902.1"/>
    <property type="molecule type" value="Genomic_DNA"/>
</dbReference>
<reference evidence="1 2" key="1">
    <citation type="submission" date="2017-12" db="EMBL/GenBank/DDBJ databases">
        <title>Sequencing the genomes of 1000 Actinobacteria strains.</title>
        <authorList>
            <person name="Klenk H.-P."/>
        </authorList>
    </citation>
    <scope>NUCLEOTIDE SEQUENCE [LARGE SCALE GENOMIC DNA]</scope>
    <source>
        <strain evidence="1 2">DSM 45165</strain>
    </source>
</reference>
<dbReference type="AlphaFoldDB" id="A0A2N3WPX3"/>
<keyword evidence="2" id="KW-1185">Reference proteome</keyword>
<comment type="caution">
    <text evidence="1">The sequence shown here is derived from an EMBL/GenBank/DDBJ whole genome shotgun (WGS) entry which is preliminary data.</text>
</comment>
<organism evidence="1 2">
    <name type="scientific">Amycolatopsis echigonensis</name>
    <dbReference type="NCBI Taxonomy" id="2576905"/>
    <lineage>
        <taxon>Bacteria</taxon>
        <taxon>Bacillati</taxon>
        <taxon>Actinomycetota</taxon>
        <taxon>Actinomycetes</taxon>
        <taxon>Pseudonocardiales</taxon>
        <taxon>Pseudonocardiaceae</taxon>
        <taxon>Amycolatopsis</taxon>
    </lineage>
</organism>
<evidence type="ECO:0000313" key="1">
    <source>
        <dbReference type="EMBL" id="PKV95902.1"/>
    </source>
</evidence>
<evidence type="ECO:0000313" key="2">
    <source>
        <dbReference type="Proteomes" id="UP000233750"/>
    </source>
</evidence>
<name>A0A2N3WPX3_9PSEU</name>
<accession>A0A2N3WPX3</accession>
<protein>
    <submittedName>
        <fullName evidence="1">Uncharacterized protein</fullName>
    </submittedName>
</protein>
<dbReference type="Proteomes" id="UP000233750">
    <property type="component" value="Unassembled WGS sequence"/>
</dbReference>
<gene>
    <name evidence="1" type="ORF">ATK30_6835</name>
</gene>
<dbReference type="RefSeq" id="WP_101438834.1">
    <property type="nucleotide sequence ID" value="NZ_PJMY01000003.1"/>
</dbReference>
<sequence length="202" mass="21850">MTTFNDADGVTAADVITIGDILFGLGRVAGKLDAASRGLDRDRPRTSVVPVGAPDRGELWARLRLAESLLRQRPWTPDLAPILLAVIDGETNPKDTTVRNIGVRGIIQSELDSIPFAARTQLQVINQYHRMFPLLRAYDEVVAEAGAEGIDQRDAAKAALDAIGLPPTHQVQVDAAVAYVEKLRDEMDTQWPSPDISGGMGD</sequence>